<protein>
    <submittedName>
        <fullName evidence="1">Uncharacterized protein</fullName>
    </submittedName>
</protein>
<dbReference type="Proteomes" id="UP000309667">
    <property type="component" value="Unassembled WGS sequence"/>
</dbReference>
<gene>
    <name evidence="1" type="ORF">E9677_12600</name>
</gene>
<accession>A0ABY2QTT7</accession>
<name>A0ABY2QTT7_9HYPH</name>
<sequence>MAYIIDRKPLGFLAVGDSSFYIQHARLDLPDVTRLFEPKYDWHPPIIMTRAIVRRINDVLNQKFGSSVRLVDGHVVDGSIRYQDGQLIIEGKFLQAAVVGISLVNGYATTVESIELILGQVHGAVTFASEQLGLDDFRTTFKDPRLVQRELDPFLPPERRLQPKTFDIRNRYDDLIEFE</sequence>
<reference evidence="1 2" key="1">
    <citation type="submission" date="2019-04" db="EMBL/GenBank/DDBJ databases">
        <title>Genome sequence of strain 7209-2.</title>
        <authorList>
            <person name="Gao J."/>
            <person name="Sun J."/>
        </authorList>
    </citation>
    <scope>NUCLEOTIDE SEQUENCE [LARGE SCALE GENOMIC DNA]</scope>
    <source>
        <strain evidence="1 2">7209-2</strain>
    </source>
</reference>
<dbReference type="RefSeq" id="WP_136558451.1">
    <property type="nucleotide sequence ID" value="NZ_STGT01000003.1"/>
</dbReference>
<evidence type="ECO:0000313" key="2">
    <source>
        <dbReference type="Proteomes" id="UP000309667"/>
    </source>
</evidence>
<comment type="caution">
    <text evidence="1">The sequence shown here is derived from an EMBL/GenBank/DDBJ whole genome shotgun (WGS) entry which is preliminary data.</text>
</comment>
<keyword evidence="2" id="KW-1185">Reference proteome</keyword>
<dbReference type="EMBL" id="STGT01000003">
    <property type="protein sequence ID" value="THV13743.1"/>
    <property type="molecule type" value="Genomic_DNA"/>
</dbReference>
<evidence type="ECO:0000313" key="1">
    <source>
        <dbReference type="EMBL" id="THV13743.1"/>
    </source>
</evidence>
<proteinExistence type="predicted"/>
<organism evidence="1 2">
    <name type="scientific">Rhizobium rhizophilum</name>
    <dbReference type="NCBI Taxonomy" id="1850373"/>
    <lineage>
        <taxon>Bacteria</taxon>
        <taxon>Pseudomonadati</taxon>
        <taxon>Pseudomonadota</taxon>
        <taxon>Alphaproteobacteria</taxon>
        <taxon>Hyphomicrobiales</taxon>
        <taxon>Rhizobiaceae</taxon>
        <taxon>Rhizobium/Agrobacterium group</taxon>
        <taxon>Rhizobium</taxon>
    </lineage>
</organism>